<dbReference type="GO" id="GO:0006596">
    <property type="term" value="P:polyamine biosynthetic process"/>
    <property type="evidence" value="ECO:0007669"/>
    <property type="project" value="InterPro"/>
</dbReference>
<gene>
    <name evidence="2" type="ORF">CGOC_LOCUS3350</name>
</gene>
<dbReference type="InterPro" id="IPR002433">
    <property type="entry name" value="Orn_de-COase"/>
</dbReference>
<dbReference type="PANTHER" id="PTHR11482">
    <property type="entry name" value="ARGININE/DIAMINOPIMELATE/ORNITHINE DECARBOXYLASE"/>
    <property type="match status" value="1"/>
</dbReference>
<dbReference type="Pfam" id="PF02784">
    <property type="entry name" value="Orn_Arg_deC_N"/>
    <property type="match status" value="1"/>
</dbReference>
<reference evidence="2 3" key="1">
    <citation type="submission" date="2018-11" db="EMBL/GenBank/DDBJ databases">
        <authorList>
            <consortium name="Pathogen Informatics"/>
        </authorList>
    </citation>
    <scope>NUCLEOTIDE SEQUENCE [LARGE SCALE GENOMIC DNA]</scope>
</reference>
<name>A0A3P6RHT9_CYLGO</name>
<feature type="domain" description="Orn/DAP/Arg decarboxylase 2 N-terminal" evidence="1">
    <location>
        <begin position="64"/>
        <end position="116"/>
    </location>
</feature>
<evidence type="ECO:0000259" key="1">
    <source>
        <dbReference type="Pfam" id="PF02784"/>
    </source>
</evidence>
<evidence type="ECO:0000313" key="3">
    <source>
        <dbReference type="Proteomes" id="UP000271889"/>
    </source>
</evidence>
<proteinExistence type="predicted"/>
<sequence>MIERRRLPSASYCSPVEDEHWSRCLFAEQPVVIIGGNRDAKQMARHVANKLPGASPFFVMDMPSVMARVDDWQERLPRVQAYYALRCNADPVLARMLADSAQLGFAVSNAEELAMVNISQTIFCY</sequence>
<dbReference type="GO" id="GO:0003824">
    <property type="term" value="F:catalytic activity"/>
    <property type="evidence" value="ECO:0007669"/>
    <property type="project" value="InterPro"/>
</dbReference>
<dbReference type="Proteomes" id="UP000271889">
    <property type="component" value="Unassembled WGS sequence"/>
</dbReference>
<dbReference type="InterPro" id="IPR029066">
    <property type="entry name" value="PLP-binding_barrel"/>
</dbReference>
<protein>
    <recommendedName>
        <fullName evidence="1">Orn/DAP/Arg decarboxylase 2 N-terminal domain-containing protein</fullName>
    </recommendedName>
</protein>
<evidence type="ECO:0000313" key="2">
    <source>
        <dbReference type="EMBL" id="VDK55553.1"/>
    </source>
</evidence>
<dbReference type="AlphaFoldDB" id="A0A3P6RHT9"/>
<dbReference type="SUPFAM" id="SSF51419">
    <property type="entry name" value="PLP-binding barrel"/>
    <property type="match status" value="1"/>
</dbReference>
<dbReference type="InterPro" id="IPR022644">
    <property type="entry name" value="De-COase2_N"/>
</dbReference>
<dbReference type="PANTHER" id="PTHR11482:SF56">
    <property type="entry name" value="ANTIZYME INHIBITOR 1"/>
    <property type="match status" value="1"/>
</dbReference>
<accession>A0A3P6RHT9</accession>
<keyword evidence="3" id="KW-1185">Reference proteome</keyword>
<dbReference type="PRINTS" id="PR01182">
    <property type="entry name" value="ORNDCRBXLASE"/>
</dbReference>
<dbReference type="Gene3D" id="3.20.20.10">
    <property type="entry name" value="Alanine racemase"/>
    <property type="match status" value="1"/>
</dbReference>
<dbReference type="OrthoDB" id="5034579at2759"/>
<dbReference type="EMBL" id="UYRV01008406">
    <property type="protein sequence ID" value="VDK55553.1"/>
    <property type="molecule type" value="Genomic_DNA"/>
</dbReference>
<organism evidence="2 3">
    <name type="scientific">Cylicostephanus goldi</name>
    <name type="common">Nematode worm</name>
    <dbReference type="NCBI Taxonomy" id="71465"/>
    <lineage>
        <taxon>Eukaryota</taxon>
        <taxon>Metazoa</taxon>
        <taxon>Ecdysozoa</taxon>
        <taxon>Nematoda</taxon>
        <taxon>Chromadorea</taxon>
        <taxon>Rhabditida</taxon>
        <taxon>Rhabditina</taxon>
        <taxon>Rhabditomorpha</taxon>
        <taxon>Strongyloidea</taxon>
        <taxon>Strongylidae</taxon>
        <taxon>Cylicostephanus</taxon>
    </lineage>
</organism>